<keyword evidence="3" id="KW-1185">Reference proteome</keyword>
<organism evidence="2 3">
    <name type="scientific">Alteromonas portus</name>
    <dbReference type="NCBI Taxonomy" id="2565549"/>
    <lineage>
        <taxon>Bacteria</taxon>
        <taxon>Pseudomonadati</taxon>
        <taxon>Pseudomonadota</taxon>
        <taxon>Gammaproteobacteria</taxon>
        <taxon>Alteromonadales</taxon>
        <taxon>Alteromonadaceae</taxon>
        <taxon>Alteromonas/Salinimonas group</taxon>
        <taxon>Alteromonas</taxon>
    </lineage>
</organism>
<dbReference type="EMBL" id="SWCO01000009">
    <property type="protein sequence ID" value="TKB02106.1"/>
    <property type="molecule type" value="Genomic_DNA"/>
</dbReference>
<evidence type="ECO:0000313" key="2">
    <source>
        <dbReference type="EMBL" id="TKB02106.1"/>
    </source>
</evidence>
<evidence type="ECO:0000313" key="3">
    <source>
        <dbReference type="Proteomes" id="UP000305471"/>
    </source>
</evidence>
<dbReference type="InterPro" id="IPR010982">
    <property type="entry name" value="Lambda_DNA-bd_dom_sf"/>
</dbReference>
<gene>
    <name evidence="2" type="ORF">E5672_16550</name>
</gene>
<dbReference type="OrthoDB" id="5891007at2"/>
<proteinExistence type="predicted"/>
<evidence type="ECO:0000259" key="1">
    <source>
        <dbReference type="PROSITE" id="PS50943"/>
    </source>
</evidence>
<dbReference type="Gene3D" id="1.10.260.40">
    <property type="entry name" value="lambda repressor-like DNA-binding domains"/>
    <property type="match status" value="1"/>
</dbReference>
<dbReference type="PROSITE" id="PS50943">
    <property type="entry name" value="HTH_CROC1"/>
    <property type="match status" value="1"/>
</dbReference>
<name>A0A4V5NN31_9ALTE</name>
<dbReference type="SUPFAM" id="SSF47413">
    <property type="entry name" value="lambda repressor-like DNA-binding domains"/>
    <property type="match status" value="1"/>
</dbReference>
<dbReference type="Pfam" id="PF01381">
    <property type="entry name" value="HTH_3"/>
    <property type="match status" value="1"/>
</dbReference>
<protein>
    <submittedName>
        <fullName evidence="2">Helix-turn-helix domain-containing protein</fullName>
    </submittedName>
</protein>
<feature type="domain" description="HTH cro/C1-type" evidence="1">
    <location>
        <begin position="13"/>
        <end position="69"/>
    </location>
</feature>
<accession>A0A4V5NN31</accession>
<reference evidence="2 3" key="1">
    <citation type="submission" date="2019-04" db="EMBL/GenBank/DDBJ databases">
        <title>Alteromonas portus sp. nov., an alginate lyase-excreting marine bacterium.</title>
        <authorList>
            <person name="Huang H."/>
            <person name="Mo K."/>
            <person name="Bao S."/>
        </authorList>
    </citation>
    <scope>NUCLEOTIDE SEQUENCE [LARGE SCALE GENOMIC DNA]</scope>
    <source>
        <strain evidence="2 3">HB161718</strain>
    </source>
</reference>
<dbReference type="CDD" id="cd00093">
    <property type="entry name" value="HTH_XRE"/>
    <property type="match status" value="1"/>
</dbReference>
<comment type="caution">
    <text evidence="2">The sequence shown here is derived from an EMBL/GenBank/DDBJ whole genome shotgun (WGS) entry which is preliminary data.</text>
</comment>
<dbReference type="SMART" id="SM00530">
    <property type="entry name" value="HTH_XRE"/>
    <property type="match status" value="1"/>
</dbReference>
<dbReference type="RefSeq" id="WP_136783218.1">
    <property type="nucleotide sequence ID" value="NZ_SWCO01000009.1"/>
</dbReference>
<dbReference type="Proteomes" id="UP000305471">
    <property type="component" value="Unassembled WGS sequence"/>
</dbReference>
<sequence>MKVNTPKDLSAVIRDCRKLKGWTQAELAERIGVYQKDVSNCETKPEKISVEMLIKLCAALNLEFSVGKLPSVDVSAPATAITKKSLRF</sequence>
<dbReference type="AlphaFoldDB" id="A0A4V5NN31"/>
<dbReference type="InterPro" id="IPR001387">
    <property type="entry name" value="Cro/C1-type_HTH"/>
</dbReference>
<dbReference type="GO" id="GO:0003677">
    <property type="term" value="F:DNA binding"/>
    <property type="evidence" value="ECO:0007669"/>
    <property type="project" value="InterPro"/>
</dbReference>